<reference evidence="5" key="1">
    <citation type="submission" date="2022-07" db="EMBL/GenBank/DDBJ databases">
        <title>Draft genome sequence of Zalerion maritima ATCC 34329, a (micro)plastics degrading marine fungus.</title>
        <authorList>
            <person name="Paco A."/>
            <person name="Goncalves M.F.M."/>
            <person name="Rocha-Santos T.A.P."/>
            <person name="Alves A."/>
        </authorList>
    </citation>
    <scope>NUCLEOTIDE SEQUENCE</scope>
    <source>
        <strain evidence="5">ATCC 34329</strain>
    </source>
</reference>
<feature type="region of interest" description="Disordered" evidence="4">
    <location>
        <begin position="245"/>
        <end position="386"/>
    </location>
</feature>
<dbReference type="InterPro" id="IPR052410">
    <property type="entry name" value="DRC5"/>
</dbReference>
<dbReference type="SUPFAM" id="SSF52047">
    <property type="entry name" value="RNI-like"/>
    <property type="match status" value="1"/>
</dbReference>
<keyword evidence="2" id="KW-0963">Cytoplasm</keyword>
<name>A0AAD5WP34_9PEZI</name>
<feature type="region of interest" description="Disordered" evidence="4">
    <location>
        <begin position="1029"/>
        <end position="1059"/>
    </location>
</feature>
<keyword evidence="3" id="KW-0206">Cytoskeleton</keyword>
<dbReference type="Gene3D" id="3.80.10.10">
    <property type="entry name" value="Ribonuclease Inhibitor"/>
    <property type="match status" value="1"/>
</dbReference>
<evidence type="ECO:0000256" key="2">
    <source>
        <dbReference type="ARBA" id="ARBA00022490"/>
    </source>
</evidence>
<accession>A0AAD5WP34</accession>
<proteinExistence type="predicted"/>
<feature type="compositionally biased region" description="Low complexity" evidence="4">
    <location>
        <begin position="48"/>
        <end position="74"/>
    </location>
</feature>
<protein>
    <submittedName>
        <fullName evidence="5">Cell wall biogenesis protein mhp1 protein</fullName>
    </submittedName>
</protein>
<feature type="compositionally biased region" description="Polar residues" evidence="4">
    <location>
        <begin position="1042"/>
        <end position="1052"/>
    </location>
</feature>
<feature type="compositionally biased region" description="Polar residues" evidence="4">
    <location>
        <begin position="24"/>
        <end position="37"/>
    </location>
</feature>
<evidence type="ECO:0000256" key="3">
    <source>
        <dbReference type="ARBA" id="ARBA00023212"/>
    </source>
</evidence>
<feature type="compositionally biased region" description="Low complexity" evidence="4">
    <location>
        <begin position="115"/>
        <end position="136"/>
    </location>
</feature>
<gene>
    <name evidence="5" type="ORF">MKZ38_005229</name>
</gene>
<dbReference type="PANTHER" id="PTHR24107:SF2">
    <property type="entry name" value="NLR FAMILY CARD DOMAIN CONTAINING 3"/>
    <property type="match status" value="1"/>
</dbReference>
<feature type="compositionally biased region" description="Basic and acidic residues" evidence="4">
    <location>
        <begin position="258"/>
        <end position="281"/>
    </location>
</feature>
<dbReference type="Proteomes" id="UP001201980">
    <property type="component" value="Unassembled WGS sequence"/>
</dbReference>
<feature type="compositionally biased region" description="Polar residues" evidence="4">
    <location>
        <begin position="89"/>
        <end position="114"/>
    </location>
</feature>
<evidence type="ECO:0000256" key="1">
    <source>
        <dbReference type="ARBA" id="ARBA00004245"/>
    </source>
</evidence>
<evidence type="ECO:0000256" key="4">
    <source>
        <dbReference type="SAM" id="MobiDB-lite"/>
    </source>
</evidence>
<dbReference type="EMBL" id="JAKWBI020000312">
    <property type="protein sequence ID" value="KAJ2896783.1"/>
    <property type="molecule type" value="Genomic_DNA"/>
</dbReference>
<evidence type="ECO:0000313" key="6">
    <source>
        <dbReference type="Proteomes" id="UP001201980"/>
    </source>
</evidence>
<feature type="region of interest" description="Disordered" evidence="4">
    <location>
        <begin position="1"/>
        <end position="136"/>
    </location>
</feature>
<comment type="subcellular location">
    <subcellularLocation>
        <location evidence="1">Cytoplasm</location>
        <location evidence="1">Cytoskeleton</location>
    </subcellularLocation>
</comment>
<dbReference type="PANTHER" id="PTHR24107">
    <property type="entry name" value="YNEIN REGULATORY COMPLEX SUBUNIT 5"/>
    <property type="match status" value="1"/>
</dbReference>
<sequence>MEHVHGVDVSWMTHGAPKDKVVKNGTSRRSSVSNPQNREPPSPVVVAPTNDPNDTNDTNSTNSTNGNGNSNSSPPNDPKHLSPSKPSFIRSNSAEKNTQSNTPLQRKSSWFTNISSKFSSSSPSQQAPQQAEALPPSQNALVPKISPARNAVLQHAAKVDGTGPYTPAPPRNAGFLGVFRRLSSTSGSGPATAVKGNHGLVERVVLNVDKRRERCKIKELNQAKLRRVAFCVDVEIAPMPKYAESSATTKMNKTQKKKLTEKGEAEALKHPEKVVEQKEQDGIIEAAGESVPNEPEEDGFKQTEAKCDPEPCPDQPKETSVKKKEKKKKSEEERKARKEKKRQLAEANGSIPMEIHRSSTDSTSSASPTTKAPPKTHTSPTTNPVRIYRRCCQLRESPILKKITEQLMTASNSVEQGVIEKLDLTGYFMDLPDLVTLGDYFAVVPVKEVILEGCGMTDEGMRVVFAGLLATKKPEFRRRRLSTTDGLTHQGGVVERVVVKNNKIGPEGWRHISLFICMCRSLKQLDVSGIRFPRSIHRVESPLTITHEAKKTTTMDFAHLLGKSIGDRLGGCELELLNLGETELKPEQLGVIMDGIIKCGVRRLGLANNGLDDDGLQHIARYLRDAKCEGLDLGGNDLREKLESLGDSLLEAPTIWALSLANCNLYPASLCKLFHRLVKLPNVRFIDLSHNRDLFHWDPSAVGLLRRYLPKMPFLKRIHLADVAMTPEQAIQIIEILPEIPHLAHISFMENPRLVSLADAKTEESQEEACALYASLLAATRVSKTIVCVDIDIPRESSGEVVKALAKQVVAYCLRNMEQIQVSDLGASAVSIHEALPDTQSQSSSTHDNNNVPDALLNLVGHDFEATSSEDEGEVAPDEDYVIGGTGVVKALAVCLKNRGDESRRGSGEFIREVETGSVEPRARLPPGKAKDMSKHLLLSARKIRVRLQPALAKAKANKSDRPTYHRLIFLDHTLDGMIKRFEDEFPDTKEYSMHLKPATIMTEPSSTNMSPVEMAEPPLLVREESGILSEEDETDIKSRSRSNSILSNTSKALAEEEGRTLRTGHKFRRGFLKQEHYEVLGALEELKADPNHVYMLTEMLEELGDDYLKQRAAEIGVVETFKSEKERLFRRLRDIDPSHWDRFIESQEKAIRNVAPGGAAVAKVGDTVVEENAVDD</sequence>
<dbReference type="AlphaFoldDB" id="A0AAD5WP34"/>
<organism evidence="5 6">
    <name type="scientific">Zalerion maritima</name>
    <dbReference type="NCBI Taxonomy" id="339359"/>
    <lineage>
        <taxon>Eukaryota</taxon>
        <taxon>Fungi</taxon>
        <taxon>Dikarya</taxon>
        <taxon>Ascomycota</taxon>
        <taxon>Pezizomycotina</taxon>
        <taxon>Sordariomycetes</taxon>
        <taxon>Lulworthiomycetidae</taxon>
        <taxon>Lulworthiales</taxon>
        <taxon>Lulworthiaceae</taxon>
        <taxon>Zalerion</taxon>
    </lineage>
</organism>
<comment type="caution">
    <text evidence="5">The sequence shown here is derived from an EMBL/GenBank/DDBJ whole genome shotgun (WGS) entry which is preliminary data.</text>
</comment>
<feature type="compositionally biased region" description="Low complexity" evidence="4">
    <location>
        <begin position="360"/>
        <end position="382"/>
    </location>
</feature>
<dbReference type="InterPro" id="IPR032675">
    <property type="entry name" value="LRR_dom_sf"/>
</dbReference>
<keyword evidence="6" id="KW-1185">Reference proteome</keyword>
<feature type="compositionally biased region" description="Basic and acidic residues" evidence="4">
    <location>
        <begin position="298"/>
        <end position="336"/>
    </location>
</feature>
<dbReference type="GO" id="GO:0005856">
    <property type="term" value="C:cytoskeleton"/>
    <property type="evidence" value="ECO:0007669"/>
    <property type="project" value="UniProtKB-SubCell"/>
</dbReference>
<evidence type="ECO:0000313" key="5">
    <source>
        <dbReference type="EMBL" id="KAJ2896783.1"/>
    </source>
</evidence>